<dbReference type="Gene3D" id="3.30.160.20">
    <property type="match status" value="2"/>
</dbReference>
<dbReference type="InterPro" id="IPR001650">
    <property type="entry name" value="Helicase_C-like"/>
</dbReference>
<evidence type="ECO:0000256" key="2">
    <source>
        <dbReference type="ARBA" id="ARBA00008792"/>
    </source>
</evidence>
<feature type="region of interest" description="Disordered" evidence="11">
    <location>
        <begin position="95"/>
        <end position="143"/>
    </location>
</feature>
<name>A0A8E0VHX2_9TREM</name>
<gene>
    <name evidence="15" type="ORF">FBUS_04132</name>
</gene>
<dbReference type="PROSITE" id="PS51194">
    <property type="entry name" value="HELICASE_CTER"/>
    <property type="match status" value="1"/>
</dbReference>
<dbReference type="InterPro" id="IPR011545">
    <property type="entry name" value="DEAD/DEAH_box_helicase_dom"/>
</dbReference>
<evidence type="ECO:0000256" key="3">
    <source>
        <dbReference type="ARBA" id="ARBA00012552"/>
    </source>
</evidence>
<feature type="domain" description="Helicase C-terminal" evidence="14">
    <location>
        <begin position="637"/>
        <end position="825"/>
    </location>
</feature>
<feature type="domain" description="DRBM" evidence="12">
    <location>
        <begin position="20"/>
        <end position="90"/>
    </location>
</feature>
<dbReference type="Pfam" id="PF00270">
    <property type="entry name" value="DEAD"/>
    <property type="match status" value="1"/>
</dbReference>
<dbReference type="GO" id="GO:0016887">
    <property type="term" value="F:ATP hydrolysis activity"/>
    <property type="evidence" value="ECO:0007669"/>
    <property type="project" value="TreeGrafter"/>
</dbReference>
<dbReference type="Pfam" id="PF00271">
    <property type="entry name" value="Helicase_C"/>
    <property type="match status" value="1"/>
</dbReference>
<evidence type="ECO:0000259" key="14">
    <source>
        <dbReference type="PROSITE" id="PS51194"/>
    </source>
</evidence>
<keyword evidence="7" id="KW-0347">Helicase</keyword>
<protein>
    <recommendedName>
        <fullName evidence="3">RNA helicase</fullName>
        <ecNumber evidence="3">3.6.4.13</ecNumber>
    </recommendedName>
</protein>
<dbReference type="Proteomes" id="UP000728185">
    <property type="component" value="Unassembled WGS sequence"/>
</dbReference>
<dbReference type="Gene3D" id="3.40.50.300">
    <property type="entry name" value="P-loop containing nucleotide triphosphate hydrolases"/>
    <property type="match status" value="2"/>
</dbReference>
<evidence type="ECO:0000256" key="4">
    <source>
        <dbReference type="ARBA" id="ARBA00022737"/>
    </source>
</evidence>
<evidence type="ECO:0000256" key="11">
    <source>
        <dbReference type="SAM" id="MobiDB-lite"/>
    </source>
</evidence>
<reference evidence="15" key="1">
    <citation type="submission" date="2019-05" db="EMBL/GenBank/DDBJ databases">
        <title>Annotation for the trematode Fasciolopsis buski.</title>
        <authorList>
            <person name="Choi Y.-J."/>
        </authorList>
    </citation>
    <scope>NUCLEOTIDE SEQUENCE</scope>
    <source>
        <strain evidence="15">HT</strain>
        <tissue evidence="15">Whole worm</tissue>
    </source>
</reference>
<dbReference type="EC" id="3.6.4.13" evidence="3"/>
<evidence type="ECO:0000259" key="12">
    <source>
        <dbReference type="PROSITE" id="PS50137"/>
    </source>
</evidence>
<dbReference type="Gene3D" id="1.20.120.1080">
    <property type="match status" value="1"/>
</dbReference>
<dbReference type="InterPro" id="IPR027417">
    <property type="entry name" value="P-loop_NTPase"/>
</dbReference>
<keyword evidence="8" id="KW-0067">ATP-binding</keyword>
<dbReference type="InterPro" id="IPR014720">
    <property type="entry name" value="dsRBD_dom"/>
</dbReference>
<feature type="domain" description="DRBM" evidence="12">
    <location>
        <begin position="175"/>
        <end position="248"/>
    </location>
</feature>
<keyword evidence="6" id="KW-0378">Hydrolase</keyword>
<feature type="region of interest" description="Disordered" evidence="11">
    <location>
        <begin position="1112"/>
        <end position="1133"/>
    </location>
</feature>
<keyword evidence="10" id="KW-0694">RNA-binding</keyword>
<sequence>MYLAGLNVFLYSAVMTDPEGIKTWVYSYLQSTKRIAPEYTFIQKPAGRGQLRFICELRAESFPYVAIGNSKSKKDAQTNAARDFANYLVREGHVPASAPGETGSEEPSVSTPASSGGPWNVAEPHPAASVRDRPNANYNDDNSNYISRIYDQKKLEEAEEVDLTADIHGGWSMENAKARLNEYLQATRQQMGKEEYTALGPDHNRSYAAELTIYAKGLRKFLCARGSGSNKQMASRACCLSLVRQLFHAGEIEAFTGEKKKKKHDEVPPTTVSIDPSLENSLAKLLDDLGLQPVLSPPKTASPDQPYNMITHYNLTDFEESPKQPPQLIAWCPPQPNWNPWTGCNIDEGIYASLSPEQINAQLADEHSQMVNRNPLLRGILEDRAALPVNAYQQSVIDTVRRNRVTLIRGETGCGKTTQIPQFLLDSFIQAGAGFECTVLVTQPRRISAISLAERVAYERGEPVGTSVGYSVRFESVLPRPYGSILFCTVGTMARKMESGLRGVSHIIVDEIHERDVNTDFMLVLLRDMIAVHSGLRLILMSATIDTSMFVDYFGHCAVLDIEGRTHPVDCYFLEDCIEMLNYVPPCDERKRKRRLEAAQDAEAAEENCNSICDPKYGPAVANAMREITEKEVPFDLVARLLEQIASMNISGSILIFLPGWNIISLLRKFLQAHPRFGGTDYLILPLHSQVPREDQRLVFRSPPPGVTKIVLSTNIAETSITINDVVFVIDFCLVRMKLFTARNNLTSYSTSWASKTNLEQRRGRAGRVRAGYAFHLCRCYFVISRSFVFLIDVHSEMKALDKNDELTPLGSILARLPMEPRLGKMMVFACVFKLGCASALLASASSLGVDPFLMPPDRRRLSDGQRQFSAGYHSDHLAGLNIFQVWSAERARRGDTAADMFCERRELNGPSLRILEDAGNQIRMILLNLAFPEECVSDASIDFNVPNNADCVMLTSLLTLGLYPNICAHVDKRKLLTVEGTFALAHKGSVNCSNTSIKFPHPYFVFDEKVRTQAVSCKGLTMVNPVQLMLFGCRTATWKNSNPNSPDEGIVLLDDWIPLQMKFSTASRIFTLRPALEALLVRACLRPEQLADLDECDKQVIQVVRDICTGHPVQKDETSPPPRKRFASDFGHPLLSGRSRRVDDFADRGFDRYANHPQTGFAASSGGMEYPMPLKAPMMDSRPFAPRGQPFRNGSRFGSPRLPYFQQQGVSPRARFPPPWCPQQQQQPPRPDVWNQWNAPPYY</sequence>
<feature type="region of interest" description="Disordered" evidence="11">
    <location>
        <begin position="1174"/>
        <end position="1244"/>
    </location>
</feature>
<dbReference type="AlphaFoldDB" id="A0A8E0VHX2"/>
<dbReference type="CDD" id="cd18791">
    <property type="entry name" value="SF2_C_RHA"/>
    <property type="match status" value="1"/>
</dbReference>
<dbReference type="InterPro" id="IPR044445">
    <property type="entry name" value="DHX9_DSRM_1"/>
</dbReference>
<dbReference type="SUPFAM" id="SSF54768">
    <property type="entry name" value="dsRNA-binding domain-like"/>
    <property type="match status" value="2"/>
</dbReference>
<dbReference type="GO" id="GO:0050684">
    <property type="term" value="P:regulation of mRNA processing"/>
    <property type="evidence" value="ECO:0007669"/>
    <property type="project" value="TreeGrafter"/>
</dbReference>
<feature type="domain" description="Helicase ATP-binding" evidence="13">
    <location>
        <begin position="397"/>
        <end position="563"/>
    </location>
</feature>
<dbReference type="Pfam" id="PF07717">
    <property type="entry name" value="OB_NTP_bind"/>
    <property type="match status" value="1"/>
</dbReference>
<dbReference type="EMBL" id="LUCM01004210">
    <property type="protein sequence ID" value="KAA0194655.1"/>
    <property type="molecule type" value="Genomic_DNA"/>
</dbReference>
<dbReference type="PANTHER" id="PTHR18934">
    <property type="entry name" value="ATP-DEPENDENT RNA HELICASE"/>
    <property type="match status" value="1"/>
</dbReference>
<dbReference type="Pfam" id="PF00035">
    <property type="entry name" value="dsrm"/>
    <property type="match status" value="2"/>
</dbReference>
<comment type="subcellular location">
    <subcellularLocation>
        <location evidence="1">Nucleus</location>
    </subcellularLocation>
</comment>
<dbReference type="InterPro" id="IPR007502">
    <property type="entry name" value="Helicase-assoc_dom"/>
</dbReference>
<keyword evidence="9" id="KW-0539">Nucleus</keyword>
<dbReference type="Pfam" id="PF21010">
    <property type="entry name" value="HA2_C"/>
    <property type="match status" value="1"/>
</dbReference>
<evidence type="ECO:0000259" key="13">
    <source>
        <dbReference type="PROSITE" id="PS51192"/>
    </source>
</evidence>
<evidence type="ECO:0000256" key="5">
    <source>
        <dbReference type="ARBA" id="ARBA00022741"/>
    </source>
</evidence>
<dbReference type="SUPFAM" id="SSF52540">
    <property type="entry name" value="P-loop containing nucleoside triphosphate hydrolases"/>
    <property type="match status" value="1"/>
</dbReference>
<dbReference type="FunFam" id="3.30.160.20:FF:000028">
    <property type="entry name" value="ATP-dependent RNA helicase A"/>
    <property type="match status" value="1"/>
</dbReference>
<dbReference type="FunFam" id="3.40.50.300:FF:000284">
    <property type="entry name" value="probable ATP-dependent RNA helicase YTHDC2"/>
    <property type="match status" value="1"/>
</dbReference>
<evidence type="ECO:0000313" key="16">
    <source>
        <dbReference type="Proteomes" id="UP000728185"/>
    </source>
</evidence>
<evidence type="ECO:0000256" key="9">
    <source>
        <dbReference type="ARBA" id="ARBA00023242"/>
    </source>
</evidence>
<accession>A0A8E0VHX2</accession>
<dbReference type="CDD" id="cd19855">
    <property type="entry name" value="DSRM_DHX9_rpt2"/>
    <property type="match status" value="1"/>
</dbReference>
<keyword evidence="5" id="KW-0547">Nucleotide-binding</keyword>
<evidence type="ECO:0000256" key="1">
    <source>
        <dbReference type="ARBA" id="ARBA00004123"/>
    </source>
</evidence>
<keyword evidence="16" id="KW-1185">Reference proteome</keyword>
<dbReference type="InterPro" id="IPR011709">
    <property type="entry name" value="DEAD-box_helicase_OB_fold"/>
</dbReference>
<evidence type="ECO:0000256" key="10">
    <source>
        <dbReference type="PROSITE-ProRule" id="PRU00266"/>
    </source>
</evidence>
<dbReference type="CDD" id="cd19854">
    <property type="entry name" value="DSRM_DHX9_rpt1"/>
    <property type="match status" value="1"/>
</dbReference>
<dbReference type="GO" id="GO:0003725">
    <property type="term" value="F:double-stranded RNA binding"/>
    <property type="evidence" value="ECO:0007669"/>
    <property type="project" value="InterPro"/>
</dbReference>
<evidence type="ECO:0000313" key="15">
    <source>
        <dbReference type="EMBL" id="KAA0194655.1"/>
    </source>
</evidence>
<dbReference type="PROSITE" id="PS51192">
    <property type="entry name" value="HELICASE_ATP_BIND_1"/>
    <property type="match status" value="1"/>
</dbReference>
<feature type="compositionally biased region" description="Polar residues" evidence="11">
    <location>
        <begin position="105"/>
        <end position="114"/>
    </location>
</feature>
<evidence type="ECO:0000256" key="6">
    <source>
        <dbReference type="ARBA" id="ARBA00022801"/>
    </source>
</evidence>
<dbReference type="PANTHER" id="PTHR18934:SF119">
    <property type="entry name" value="ATP-DEPENDENT RNA HELICASE A"/>
    <property type="match status" value="1"/>
</dbReference>
<evidence type="ECO:0000256" key="7">
    <source>
        <dbReference type="ARBA" id="ARBA00022806"/>
    </source>
</evidence>
<dbReference type="GO" id="GO:0043138">
    <property type="term" value="F:3'-5' DNA helicase activity"/>
    <property type="evidence" value="ECO:0007669"/>
    <property type="project" value="TreeGrafter"/>
</dbReference>
<dbReference type="SMART" id="SM00847">
    <property type="entry name" value="HA2"/>
    <property type="match status" value="1"/>
</dbReference>
<dbReference type="GO" id="GO:0045944">
    <property type="term" value="P:positive regulation of transcription by RNA polymerase II"/>
    <property type="evidence" value="ECO:0007669"/>
    <property type="project" value="TreeGrafter"/>
</dbReference>
<dbReference type="InterPro" id="IPR002464">
    <property type="entry name" value="DNA/RNA_helicase_DEAH_CS"/>
</dbReference>
<proteinExistence type="inferred from homology"/>
<dbReference type="GO" id="GO:1990904">
    <property type="term" value="C:ribonucleoprotein complex"/>
    <property type="evidence" value="ECO:0007669"/>
    <property type="project" value="TreeGrafter"/>
</dbReference>
<dbReference type="SMART" id="SM00358">
    <property type="entry name" value="DSRM"/>
    <property type="match status" value="2"/>
</dbReference>
<dbReference type="InterPro" id="IPR044446">
    <property type="entry name" value="DHX9_DSRM_2"/>
</dbReference>
<evidence type="ECO:0000256" key="8">
    <source>
        <dbReference type="ARBA" id="ARBA00022840"/>
    </source>
</evidence>
<dbReference type="InterPro" id="IPR014001">
    <property type="entry name" value="Helicase_ATP-bd"/>
</dbReference>
<dbReference type="GO" id="GO:0005524">
    <property type="term" value="F:ATP binding"/>
    <property type="evidence" value="ECO:0007669"/>
    <property type="project" value="UniProtKB-KW"/>
</dbReference>
<organism evidence="15 16">
    <name type="scientific">Fasciolopsis buskii</name>
    <dbReference type="NCBI Taxonomy" id="27845"/>
    <lineage>
        <taxon>Eukaryota</taxon>
        <taxon>Metazoa</taxon>
        <taxon>Spiralia</taxon>
        <taxon>Lophotrochozoa</taxon>
        <taxon>Platyhelminthes</taxon>
        <taxon>Trematoda</taxon>
        <taxon>Digenea</taxon>
        <taxon>Plagiorchiida</taxon>
        <taxon>Echinostomata</taxon>
        <taxon>Echinostomatoidea</taxon>
        <taxon>Fasciolidae</taxon>
        <taxon>Fasciolopsis</taxon>
    </lineage>
</organism>
<keyword evidence="4" id="KW-0677">Repeat</keyword>
<comment type="caution">
    <text evidence="15">The sequence shown here is derived from an EMBL/GenBank/DDBJ whole genome shotgun (WGS) entry which is preliminary data.</text>
</comment>
<comment type="similarity">
    <text evidence="2">Belongs to the DEAD box helicase family. DEAH subfamily.</text>
</comment>
<dbReference type="GO" id="GO:0005730">
    <property type="term" value="C:nucleolus"/>
    <property type="evidence" value="ECO:0007669"/>
    <property type="project" value="TreeGrafter"/>
</dbReference>
<dbReference type="SMART" id="SM00487">
    <property type="entry name" value="DEXDc"/>
    <property type="match status" value="1"/>
</dbReference>
<dbReference type="PROSITE" id="PS00690">
    <property type="entry name" value="DEAH_ATP_HELICASE"/>
    <property type="match status" value="1"/>
</dbReference>
<dbReference type="PROSITE" id="PS50137">
    <property type="entry name" value="DS_RBD"/>
    <property type="match status" value="2"/>
</dbReference>
<dbReference type="SMART" id="SM00490">
    <property type="entry name" value="HELICc"/>
    <property type="match status" value="1"/>
</dbReference>
<dbReference type="GO" id="GO:0003724">
    <property type="term" value="F:RNA helicase activity"/>
    <property type="evidence" value="ECO:0007669"/>
    <property type="project" value="UniProtKB-EC"/>
</dbReference>
<dbReference type="OrthoDB" id="5600252at2759"/>